<keyword evidence="2" id="KW-1185">Reference proteome</keyword>
<dbReference type="Gramene" id="AET3Gv20518900.4">
    <property type="protein sequence ID" value="AET3Gv20518900.4"/>
    <property type="gene ID" value="AET3Gv20518900"/>
</dbReference>
<protein>
    <submittedName>
        <fullName evidence="1">Uncharacterized protein</fullName>
    </submittedName>
</protein>
<sequence>MRDMNLVFFYDNVGSCMKLTRDPDRIQAFLQTYRQIEDANTQHQLQEDLIEHH</sequence>
<name>A0A453EZ13_AEGTS</name>
<reference evidence="2" key="1">
    <citation type="journal article" date="2014" name="Science">
        <title>Ancient hybridizations among the ancestral genomes of bread wheat.</title>
        <authorList>
            <consortium name="International Wheat Genome Sequencing Consortium,"/>
            <person name="Marcussen T."/>
            <person name="Sandve S.R."/>
            <person name="Heier L."/>
            <person name="Spannagl M."/>
            <person name="Pfeifer M."/>
            <person name="Jakobsen K.S."/>
            <person name="Wulff B.B."/>
            <person name="Steuernagel B."/>
            <person name="Mayer K.F."/>
            <person name="Olsen O.A."/>
        </authorList>
    </citation>
    <scope>NUCLEOTIDE SEQUENCE [LARGE SCALE GENOMIC DNA]</scope>
    <source>
        <strain evidence="2">cv. AL8/78</strain>
    </source>
</reference>
<proteinExistence type="predicted"/>
<dbReference type="Gramene" id="AET3Gv20518900.3">
    <property type="protein sequence ID" value="AET3Gv20518900.3"/>
    <property type="gene ID" value="AET3Gv20518900"/>
</dbReference>
<dbReference type="EnsemblPlants" id="AET3Gv20518900.3">
    <property type="protein sequence ID" value="AET3Gv20518900.3"/>
    <property type="gene ID" value="AET3Gv20518900"/>
</dbReference>
<reference evidence="1" key="3">
    <citation type="journal article" date="2017" name="Nature">
        <title>Genome sequence of the progenitor of the wheat D genome Aegilops tauschii.</title>
        <authorList>
            <person name="Luo M.C."/>
            <person name="Gu Y.Q."/>
            <person name="Puiu D."/>
            <person name="Wang H."/>
            <person name="Twardziok S.O."/>
            <person name="Deal K.R."/>
            <person name="Huo N."/>
            <person name="Zhu T."/>
            <person name="Wang L."/>
            <person name="Wang Y."/>
            <person name="McGuire P.E."/>
            <person name="Liu S."/>
            <person name="Long H."/>
            <person name="Ramasamy R.K."/>
            <person name="Rodriguez J.C."/>
            <person name="Van S.L."/>
            <person name="Yuan L."/>
            <person name="Wang Z."/>
            <person name="Xia Z."/>
            <person name="Xiao L."/>
            <person name="Anderson O.D."/>
            <person name="Ouyang S."/>
            <person name="Liang Y."/>
            <person name="Zimin A.V."/>
            <person name="Pertea G."/>
            <person name="Qi P."/>
            <person name="Bennetzen J.L."/>
            <person name="Dai X."/>
            <person name="Dawson M.W."/>
            <person name="Muller H.G."/>
            <person name="Kugler K."/>
            <person name="Rivarola-Duarte L."/>
            <person name="Spannagl M."/>
            <person name="Mayer K.F.X."/>
            <person name="Lu F.H."/>
            <person name="Bevan M.W."/>
            <person name="Leroy P."/>
            <person name="Li P."/>
            <person name="You F.M."/>
            <person name="Sun Q."/>
            <person name="Liu Z."/>
            <person name="Lyons E."/>
            <person name="Wicker T."/>
            <person name="Salzberg S.L."/>
            <person name="Devos K.M."/>
            <person name="Dvorak J."/>
        </authorList>
    </citation>
    <scope>NUCLEOTIDE SEQUENCE [LARGE SCALE GENOMIC DNA]</scope>
    <source>
        <strain evidence="1">cv. AL8/78</strain>
    </source>
</reference>
<dbReference type="EnsemblPlants" id="AET3Gv20518900.4">
    <property type="protein sequence ID" value="AET3Gv20518900.4"/>
    <property type="gene ID" value="AET3Gv20518900"/>
</dbReference>
<dbReference type="AlphaFoldDB" id="A0A453EZ13"/>
<evidence type="ECO:0000313" key="1">
    <source>
        <dbReference type="EnsemblPlants" id="AET3Gv20518900.3"/>
    </source>
</evidence>
<reference evidence="1" key="5">
    <citation type="journal article" date="2021" name="G3 (Bethesda)">
        <title>Aegilops tauschii genome assembly Aet v5.0 features greater sequence contiguity and improved annotation.</title>
        <authorList>
            <person name="Wang L."/>
            <person name="Zhu T."/>
            <person name="Rodriguez J.C."/>
            <person name="Deal K.R."/>
            <person name="Dubcovsky J."/>
            <person name="McGuire P.E."/>
            <person name="Lux T."/>
            <person name="Spannagl M."/>
            <person name="Mayer K.F.X."/>
            <person name="Baldrich P."/>
            <person name="Meyers B.C."/>
            <person name="Huo N."/>
            <person name="Gu Y.Q."/>
            <person name="Zhou H."/>
            <person name="Devos K.M."/>
            <person name="Bennetzen J.L."/>
            <person name="Unver T."/>
            <person name="Budak H."/>
            <person name="Gulick P.J."/>
            <person name="Galiba G."/>
            <person name="Kalapos B."/>
            <person name="Nelson D.R."/>
            <person name="Li P."/>
            <person name="You F.M."/>
            <person name="Luo M.C."/>
            <person name="Dvorak J."/>
        </authorList>
    </citation>
    <scope>NUCLEOTIDE SEQUENCE [LARGE SCALE GENOMIC DNA]</scope>
    <source>
        <strain evidence="1">cv. AL8/78</strain>
    </source>
</reference>
<organism evidence="1 2">
    <name type="scientific">Aegilops tauschii subsp. strangulata</name>
    <name type="common">Goatgrass</name>
    <dbReference type="NCBI Taxonomy" id="200361"/>
    <lineage>
        <taxon>Eukaryota</taxon>
        <taxon>Viridiplantae</taxon>
        <taxon>Streptophyta</taxon>
        <taxon>Embryophyta</taxon>
        <taxon>Tracheophyta</taxon>
        <taxon>Spermatophyta</taxon>
        <taxon>Magnoliopsida</taxon>
        <taxon>Liliopsida</taxon>
        <taxon>Poales</taxon>
        <taxon>Poaceae</taxon>
        <taxon>BOP clade</taxon>
        <taxon>Pooideae</taxon>
        <taxon>Triticodae</taxon>
        <taxon>Triticeae</taxon>
        <taxon>Triticinae</taxon>
        <taxon>Aegilops</taxon>
    </lineage>
</organism>
<accession>A0A453EZ13</accession>
<dbReference type="Proteomes" id="UP000015105">
    <property type="component" value="Chromosome 3D"/>
</dbReference>
<reference evidence="2" key="2">
    <citation type="journal article" date="2017" name="Nat. Plants">
        <title>The Aegilops tauschii genome reveals multiple impacts of transposons.</title>
        <authorList>
            <person name="Zhao G."/>
            <person name="Zou C."/>
            <person name="Li K."/>
            <person name="Wang K."/>
            <person name="Li T."/>
            <person name="Gao L."/>
            <person name="Zhang X."/>
            <person name="Wang H."/>
            <person name="Yang Z."/>
            <person name="Liu X."/>
            <person name="Jiang W."/>
            <person name="Mao L."/>
            <person name="Kong X."/>
            <person name="Jiao Y."/>
            <person name="Jia J."/>
        </authorList>
    </citation>
    <scope>NUCLEOTIDE SEQUENCE [LARGE SCALE GENOMIC DNA]</scope>
    <source>
        <strain evidence="2">cv. AL8/78</strain>
    </source>
</reference>
<evidence type="ECO:0000313" key="2">
    <source>
        <dbReference type="Proteomes" id="UP000015105"/>
    </source>
</evidence>
<reference evidence="1" key="4">
    <citation type="submission" date="2019-03" db="UniProtKB">
        <authorList>
            <consortium name="EnsemblPlants"/>
        </authorList>
    </citation>
    <scope>IDENTIFICATION</scope>
</reference>